<evidence type="ECO:0000256" key="1">
    <source>
        <dbReference type="ARBA" id="ARBA00004370"/>
    </source>
</evidence>
<reference evidence="7 8" key="2">
    <citation type="submission" date="2018-11" db="EMBL/GenBank/DDBJ databases">
        <authorList>
            <consortium name="Pathogen Informatics"/>
        </authorList>
    </citation>
    <scope>NUCLEOTIDE SEQUENCE [LARGE SCALE GENOMIC DNA]</scope>
</reference>
<dbReference type="InterPro" id="IPR039275">
    <property type="entry name" value="PDZD8"/>
</dbReference>
<evidence type="ECO:0000313" key="8">
    <source>
        <dbReference type="Proteomes" id="UP000050794"/>
    </source>
</evidence>
<keyword evidence="4" id="KW-0446">Lipid-binding</keyword>
<comment type="subcellular location">
    <subcellularLocation>
        <location evidence="1">Membrane</location>
    </subcellularLocation>
</comment>
<dbReference type="PANTHER" id="PTHR21519">
    <property type="entry name" value="PDZ DOMAIN-CONTAINING PROTEIN 8"/>
    <property type="match status" value="1"/>
</dbReference>
<dbReference type="PANTHER" id="PTHR21519:SF1">
    <property type="entry name" value="PDZ DOMAIN-CONTAINING PROTEIN 8"/>
    <property type="match status" value="1"/>
</dbReference>
<name>A0A183VBM7_TOXCA</name>
<reference evidence="9" key="1">
    <citation type="submission" date="2016-06" db="UniProtKB">
        <authorList>
            <consortium name="WormBaseParasite"/>
        </authorList>
    </citation>
    <scope>IDENTIFICATION</scope>
</reference>
<evidence type="ECO:0000256" key="3">
    <source>
        <dbReference type="ARBA" id="ARBA00023055"/>
    </source>
</evidence>
<dbReference type="PROSITE" id="PS51847">
    <property type="entry name" value="SMP"/>
    <property type="match status" value="1"/>
</dbReference>
<dbReference type="GO" id="GO:0016020">
    <property type="term" value="C:membrane"/>
    <property type="evidence" value="ECO:0007669"/>
    <property type="project" value="UniProtKB-SubCell"/>
</dbReference>
<dbReference type="WBParaSite" id="TCNE_0001815101-mRNA-1">
    <property type="protein sequence ID" value="TCNE_0001815101-mRNA-1"/>
    <property type="gene ID" value="TCNE_0001815101"/>
</dbReference>
<dbReference type="InterPro" id="IPR031468">
    <property type="entry name" value="SMP_LBD"/>
</dbReference>
<dbReference type="GO" id="GO:0005739">
    <property type="term" value="C:mitochondrion"/>
    <property type="evidence" value="ECO:0007669"/>
    <property type="project" value="GOC"/>
</dbReference>
<protein>
    <submittedName>
        <fullName evidence="9">SMP-LTD domain-containing protein</fullName>
    </submittedName>
</protein>
<evidence type="ECO:0000256" key="5">
    <source>
        <dbReference type="ARBA" id="ARBA00023136"/>
    </source>
</evidence>
<dbReference type="AlphaFoldDB" id="A0A183VBM7"/>
<evidence type="ECO:0000256" key="4">
    <source>
        <dbReference type="ARBA" id="ARBA00023121"/>
    </source>
</evidence>
<accession>A0A183VBM7</accession>
<dbReference type="EMBL" id="UYWY01025180">
    <property type="protein sequence ID" value="VDM49468.1"/>
    <property type="molecule type" value="Genomic_DNA"/>
</dbReference>
<dbReference type="GO" id="GO:0044233">
    <property type="term" value="C:mitochondria-associated endoplasmic reticulum membrane contact site"/>
    <property type="evidence" value="ECO:0007669"/>
    <property type="project" value="InterPro"/>
</dbReference>
<keyword evidence="8" id="KW-1185">Reference proteome</keyword>
<evidence type="ECO:0000313" key="9">
    <source>
        <dbReference type="WBParaSite" id="TCNE_0001815101-mRNA-1"/>
    </source>
</evidence>
<dbReference type="CDD" id="cd21674">
    <property type="entry name" value="SMP_PDZD8"/>
    <property type="match status" value="1"/>
</dbReference>
<dbReference type="Proteomes" id="UP000050794">
    <property type="component" value="Unassembled WGS sequence"/>
</dbReference>
<dbReference type="Pfam" id="PF26547">
    <property type="entry name" value="PDZD8_N"/>
    <property type="match status" value="1"/>
</dbReference>
<dbReference type="GO" id="GO:0006869">
    <property type="term" value="P:lipid transport"/>
    <property type="evidence" value="ECO:0007669"/>
    <property type="project" value="UniProtKB-KW"/>
</dbReference>
<keyword evidence="3" id="KW-0445">Lipid transport</keyword>
<evidence type="ECO:0000259" key="6">
    <source>
        <dbReference type="PROSITE" id="PS51847"/>
    </source>
</evidence>
<dbReference type="GO" id="GO:0051560">
    <property type="term" value="P:mitochondrial calcium ion homeostasis"/>
    <property type="evidence" value="ECO:0007669"/>
    <property type="project" value="InterPro"/>
</dbReference>
<dbReference type="GO" id="GO:1990456">
    <property type="term" value="P:mitochondrion-endoplasmic reticulum membrane tethering"/>
    <property type="evidence" value="ECO:0007669"/>
    <property type="project" value="InterPro"/>
</dbReference>
<proteinExistence type="predicted"/>
<keyword evidence="5" id="KW-0472">Membrane</keyword>
<dbReference type="InterPro" id="IPR058801">
    <property type="entry name" value="PDZD8_N"/>
</dbReference>
<evidence type="ECO:0000256" key="2">
    <source>
        <dbReference type="ARBA" id="ARBA00022448"/>
    </source>
</evidence>
<gene>
    <name evidence="7" type="ORF">TCNE_LOCUS18147</name>
</gene>
<organism evidence="8 9">
    <name type="scientific">Toxocara canis</name>
    <name type="common">Canine roundworm</name>
    <dbReference type="NCBI Taxonomy" id="6265"/>
    <lineage>
        <taxon>Eukaryota</taxon>
        <taxon>Metazoa</taxon>
        <taxon>Ecdysozoa</taxon>
        <taxon>Nematoda</taxon>
        <taxon>Chromadorea</taxon>
        <taxon>Rhabditida</taxon>
        <taxon>Spirurina</taxon>
        <taxon>Ascaridomorpha</taxon>
        <taxon>Ascaridoidea</taxon>
        <taxon>Toxocaridae</taxon>
        <taxon>Toxocara</taxon>
    </lineage>
</organism>
<feature type="domain" description="SMP-LTD" evidence="6">
    <location>
        <begin position="59"/>
        <end position="254"/>
    </location>
</feature>
<sequence>MLVFLLGVFTGVLLVLLTAYVYLFRPFPPAAKIAPFADQFQPIRLAPVLRDFLKSAKKESGTPKWESCFTLSLVLHFLYQEHKDTRRFRRWFHKKLQLELNDLVTRSTAGRLIQDVRVRDLSTGSQFPVLKSVLVESYRMSEDNEGFEWLSMLVDIDYAGGFQASVDVTMLFGQYAQLSIKVTHLSGKARLTLTRQPFTHWTIAFVEMPLLDFKVESQWQGKQLKHIIPLITQQFRRVVQRKHVLPNYKIRHRPFFTNPLFTPSPPIGMYFVCFVHSSLSSFL</sequence>
<dbReference type="GO" id="GO:0008289">
    <property type="term" value="F:lipid binding"/>
    <property type="evidence" value="ECO:0007669"/>
    <property type="project" value="UniProtKB-KW"/>
</dbReference>
<evidence type="ECO:0000313" key="7">
    <source>
        <dbReference type="EMBL" id="VDM49468.1"/>
    </source>
</evidence>
<keyword evidence="2" id="KW-0813">Transport</keyword>